<dbReference type="GO" id="GO:0051302">
    <property type="term" value="P:regulation of cell division"/>
    <property type="evidence" value="ECO:0007669"/>
    <property type="project" value="TreeGrafter"/>
</dbReference>
<dbReference type="OrthoDB" id="9813719at2"/>
<proteinExistence type="predicted"/>
<keyword evidence="3" id="KW-0547">Nucleotide-binding</keyword>
<dbReference type="GO" id="GO:0005524">
    <property type="term" value="F:ATP binding"/>
    <property type="evidence" value="ECO:0007669"/>
    <property type="project" value="UniProtKB-KW"/>
</dbReference>
<protein>
    <recommendedName>
        <fullName evidence="5">protein adenylyltransferase</fullName>
        <ecNumber evidence="5">2.7.7.108</ecNumber>
    </recommendedName>
</protein>
<organism evidence="9 10">
    <name type="scientific">Rhodopseudomonas palustris (strain HaA2)</name>
    <dbReference type="NCBI Taxonomy" id="316058"/>
    <lineage>
        <taxon>Bacteria</taxon>
        <taxon>Pseudomonadati</taxon>
        <taxon>Pseudomonadota</taxon>
        <taxon>Alphaproteobacteria</taxon>
        <taxon>Hyphomicrobiales</taxon>
        <taxon>Nitrobacteraceae</taxon>
        <taxon>Rhodopseudomonas</taxon>
    </lineage>
</organism>
<dbReference type="STRING" id="316058.RPB_1983"/>
<evidence type="ECO:0000256" key="3">
    <source>
        <dbReference type="ARBA" id="ARBA00022741"/>
    </source>
</evidence>
<comment type="catalytic activity">
    <reaction evidence="6">
        <text>L-threonyl-[protein] + ATP = 3-O-(5'-adenylyl)-L-threonyl-[protein] + diphosphate</text>
        <dbReference type="Rhea" id="RHEA:54292"/>
        <dbReference type="Rhea" id="RHEA-COMP:11060"/>
        <dbReference type="Rhea" id="RHEA-COMP:13847"/>
        <dbReference type="ChEBI" id="CHEBI:30013"/>
        <dbReference type="ChEBI" id="CHEBI:30616"/>
        <dbReference type="ChEBI" id="CHEBI:33019"/>
        <dbReference type="ChEBI" id="CHEBI:138113"/>
        <dbReference type="EC" id="2.7.7.108"/>
    </reaction>
</comment>
<dbReference type="EC" id="2.7.7.108" evidence="5"/>
<dbReference type="Pfam" id="PF02661">
    <property type="entry name" value="Fic"/>
    <property type="match status" value="1"/>
</dbReference>
<dbReference type="EMBL" id="CP000250">
    <property type="protein sequence ID" value="ABD06691.1"/>
    <property type="molecule type" value="Genomic_DNA"/>
</dbReference>
<evidence type="ECO:0000256" key="5">
    <source>
        <dbReference type="ARBA" id="ARBA00034531"/>
    </source>
</evidence>
<dbReference type="PANTHER" id="PTHR39560">
    <property type="entry name" value="PROTEIN ADENYLYLTRANSFERASE FIC-RELATED"/>
    <property type="match status" value="1"/>
</dbReference>
<dbReference type="Proteomes" id="UP000008809">
    <property type="component" value="Chromosome"/>
</dbReference>
<evidence type="ECO:0000259" key="8">
    <source>
        <dbReference type="PROSITE" id="PS51459"/>
    </source>
</evidence>
<dbReference type="PROSITE" id="PS51459">
    <property type="entry name" value="FIDO"/>
    <property type="match status" value="1"/>
</dbReference>
<evidence type="ECO:0000313" key="10">
    <source>
        <dbReference type="Proteomes" id="UP000008809"/>
    </source>
</evidence>
<evidence type="ECO:0000313" key="9">
    <source>
        <dbReference type="EMBL" id="ABD06691.1"/>
    </source>
</evidence>
<keyword evidence="2" id="KW-0548">Nucleotidyltransferase</keyword>
<evidence type="ECO:0000256" key="2">
    <source>
        <dbReference type="ARBA" id="ARBA00022695"/>
    </source>
</evidence>
<feature type="domain" description="Fido" evidence="8">
    <location>
        <begin position="50"/>
        <end position="187"/>
    </location>
</feature>
<dbReference type="eggNOG" id="COG2184">
    <property type="taxonomic scope" value="Bacteria"/>
</dbReference>
<reference evidence="9 10" key="1">
    <citation type="submission" date="2006-01" db="EMBL/GenBank/DDBJ databases">
        <title>Complete sequence of Rhodopseudomonas palustris HaA2.</title>
        <authorList>
            <consortium name="US DOE Joint Genome Institute"/>
            <person name="Copeland A."/>
            <person name="Lucas S."/>
            <person name="Lapidus A."/>
            <person name="Barry K."/>
            <person name="Detter J.C."/>
            <person name="Glavina T."/>
            <person name="Hammon N."/>
            <person name="Israni S."/>
            <person name="Pitluck S."/>
            <person name="Chain P."/>
            <person name="Malfatti S."/>
            <person name="Shin M."/>
            <person name="Vergez L."/>
            <person name="Schmutz J."/>
            <person name="Larimer F."/>
            <person name="Land M."/>
            <person name="Hauser L."/>
            <person name="Pelletier D.A."/>
            <person name="Kyrpides N."/>
            <person name="Anderson I."/>
            <person name="Oda Y."/>
            <person name="Harwood C.S."/>
            <person name="Richardson P."/>
        </authorList>
    </citation>
    <scope>NUCLEOTIDE SEQUENCE [LARGE SCALE GENOMIC DNA]</scope>
    <source>
        <strain evidence="9 10">HaA2</strain>
    </source>
</reference>
<sequence length="189" mass="21513">MYDAVADPYCYPGTAVLKNLLDIRDQATLDQYEAEVTAARAEQPFPSGKLDTVHYCRFHHHLFQDVFEWAGRYRTVRIAKGENYFCYPEYIAVQMNRLFSDLRRSNFFQGQSATKFADTGGHFLAELNSIHPFREGNGRAQLAFFAHLADHAGRPLQLKRLDPDVFMTAMIASFLGDEAPLTEVIADLL</sequence>
<dbReference type="PANTHER" id="PTHR39560:SF1">
    <property type="entry name" value="PROTEIN ADENYLYLTRANSFERASE FIC-RELATED"/>
    <property type="match status" value="1"/>
</dbReference>
<keyword evidence="10" id="KW-1185">Reference proteome</keyword>
<evidence type="ECO:0000256" key="4">
    <source>
        <dbReference type="ARBA" id="ARBA00022840"/>
    </source>
</evidence>
<comment type="catalytic activity">
    <reaction evidence="7">
        <text>L-tyrosyl-[protein] + ATP = O-(5'-adenylyl)-L-tyrosyl-[protein] + diphosphate</text>
        <dbReference type="Rhea" id="RHEA:54288"/>
        <dbReference type="Rhea" id="RHEA-COMP:10136"/>
        <dbReference type="Rhea" id="RHEA-COMP:13846"/>
        <dbReference type="ChEBI" id="CHEBI:30616"/>
        <dbReference type="ChEBI" id="CHEBI:33019"/>
        <dbReference type="ChEBI" id="CHEBI:46858"/>
        <dbReference type="ChEBI" id="CHEBI:83624"/>
        <dbReference type="EC" id="2.7.7.108"/>
    </reaction>
</comment>
<name>Q2IYL9_RHOP2</name>
<dbReference type="HOGENOM" id="CLU_080158_0_2_5"/>
<dbReference type="GO" id="GO:0070733">
    <property type="term" value="F:AMPylase activity"/>
    <property type="evidence" value="ECO:0007669"/>
    <property type="project" value="UniProtKB-EC"/>
</dbReference>
<accession>Q2IYL9</accession>
<dbReference type="KEGG" id="rpb:RPB_1983"/>
<keyword evidence="1" id="KW-0808">Transferase</keyword>
<dbReference type="SUPFAM" id="SSF140931">
    <property type="entry name" value="Fic-like"/>
    <property type="match status" value="1"/>
</dbReference>
<gene>
    <name evidence="9" type="ordered locus">RPB_1983</name>
</gene>
<dbReference type="RefSeq" id="WP_011440879.1">
    <property type="nucleotide sequence ID" value="NC_007778.1"/>
</dbReference>
<dbReference type="InterPro" id="IPR003812">
    <property type="entry name" value="Fido"/>
</dbReference>
<evidence type="ECO:0000256" key="1">
    <source>
        <dbReference type="ARBA" id="ARBA00022679"/>
    </source>
</evidence>
<dbReference type="InterPro" id="IPR036597">
    <property type="entry name" value="Fido-like_dom_sf"/>
</dbReference>
<evidence type="ECO:0000256" key="6">
    <source>
        <dbReference type="ARBA" id="ARBA00047939"/>
    </source>
</evidence>
<dbReference type="AlphaFoldDB" id="Q2IYL9"/>
<evidence type="ECO:0000256" key="7">
    <source>
        <dbReference type="ARBA" id="ARBA00048696"/>
    </source>
</evidence>
<keyword evidence="4" id="KW-0067">ATP-binding</keyword>
<dbReference type="Gene3D" id="1.10.3290.10">
    <property type="entry name" value="Fido-like domain"/>
    <property type="match status" value="1"/>
</dbReference>